<sequence>MPPIAIPEMAPGTNRPSSLSRTPERASIHRKFRPPPTIAIPEMAPGTNRLSSLSRNPEGSSIHRKVHFSCCRSMCFISLGGELARTPSLTSVVPRDMAETYGRRAAAVAWDGGMGRHTALMGMGHAMSCSDTSTSDSRSDVDLVPRADMASSEVLPWPSI</sequence>
<evidence type="ECO:0000313" key="3">
    <source>
        <dbReference type="Proteomes" id="UP000287651"/>
    </source>
</evidence>
<feature type="region of interest" description="Disordered" evidence="1">
    <location>
        <begin position="1"/>
        <end position="57"/>
    </location>
</feature>
<comment type="caution">
    <text evidence="2">The sequence shown here is derived from an EMBL/GenBank/DDBJ whole genome shotgun (WGS) entry which is preliminary data.</text>
</comment>
<dbReference type="EMBL" id="AMZH03021947">
    <property type="protein sequence ID" value="RRT37731.1"/>
    <property type="molecule type" value="Genomic_DNA"/>
</dbReference>
<reference evidence="2 3" key="1">
    <citation type="journal article" date="2014" name="Agronomy (Basel)">
        <title>A Draft Genome Sequence for Ensete ventricosum, the Drought-Tolerant Tree Against Hunger.</title>
        <authorList>
            <person name="Harrison J."/>
            <person name="Moore K.A."/>
            <person name="Paszkiewicz K."/>
            <person name="Jones T."/>
            <person name="Grant M."/>
            <person name="Ambacheew D."/>
            <person name="Muzemil S."/>
            <person name="Studholme D.J."/>
        </authorList>
    </citation>
    <scope>NUCLEOTIDE SEQUENCE [LARGE SCALE GENOMIC DNA]</scope>
</reference>
<feature type="compositionally biased region" description="Polar residues" evidence="1">
    <location>
        <begin position="48"/>
        <end position="57"/>
    </location>
</feature>
<dbReference type="AlphaFoldDB" id="A0A426XE27"/>
<accession>A0A426XE27</accession>
<organism evidence="2 3">
    <name type="scientific">Ensete ventricosum</name>
    <name type="common">Abyssinian banana</name>
    <name type="synonym">Musa ensete</name>
    <dbReference type="NCBI Taxonomy" id="4639"/>
    <lineage>
        <taxon>Eukaryota</taxon>
        <taxon>Viridiplantae</taxon>
        <taxon>Streptophyta</taxon>
        <taxon>Embryophyta</taxon>
        <taxon>Tracheophyta</taxon>
        <taxon>Spermatophyta</taxon>
        <taxon>Magnoliopsida</taxon>
        <taxon>Liliopsida</taxon>
        <taxon>Zingiberales</taxon>
        <taxon>Musaceae</taxon>
        <taxon>Ensete</taxon>
    </lineage>
</organism>
<evidence type="ECO:0000313" key="2">
    <source>
        <dbReference type="EMBL" id="RRT37731.1"/>
    </source>
</evidence>
<evidence type="ECO:0000256" key="1">
    <source>
        <dbReference type="SAM" id="MobiDB-lite"/>
    </source>
</evidence>
<gene>
    <name evidence="2" type="ORF">B296_00040542</name>
</gene>
<protein>
    <submittedName>
        <fullName evidence="2">Uncharacterized protein</fullName>
    </submittedName>
</protein>
<name>A0A426XE27_ENSVE</name>
<proteinExistence type="predicted"/>
<dbReference type="Proteomes" id="UP000287651">
    <property type="component" value="Unassembled WGS sequence"/>
</dbReference>